<dbReference type="EMBL" id="CP009122">
    <property type="protein sequence ID" value="AJA07482.1"/>
    <property type="molecule type" value="Genomic_DNA"/>
</dbReference>
<dbReference type="AlphaFoldDB" id="A0A0A7PHQ5"/>
<name>A0A0A7PHQ5_9SPHN</name>
<evidence type="ECO:0000313" key="1">
    <source>
        <dbReference type="EMBL" id="AJA07482.1"/>
    </source>
</evidence>
<reference evidence="1 2" key="1">
    <citation type="journal article" date="2015" name="Int. J. Syst. Evol. Microbiol.">
        <title>Description of Sphingopyxis fribergensis sp. nov. - a soil bacterium with the ability to degrade styrene and phenylacetic acid.</title>
        <authorList>
            <person name="Oelschlagel M."/>
            <person name="Ruckert C."/>
            <person name="Kalinowski J."/>
            <person name="Schmidt G."/>
            <person name="Schlomann M."/>
            <person name="Tischler D."/>
        </authorList>
    </citation>
    <scope>NUCLEOTIDE SEQUENCE [LARGE SCALE GENOMIC DNA]</scope>
    <source>
        <strain evidence="1 2">Kp5.2</strain>
    </source>
</reference>
<protein>
    <submittedName>
        <fullName evidence="1">Uncharacterized protein</fullName>
    </submittedName>
</protein>
<dbReference type="HOGENOM" id="CLU_1179605_0_0_5"/>
<proteinExistence type="predicted"/>
<dbReference type="Proteomes" id="UP000030907">
    <property type="component" value="Chromosome"/>
</dbReference>
<dbReference type="KEGG" id="sphk:SKP52_02760"/>
<sequence>MAMIKPTPANPELDAAIEKARHHIMTPAEKFEQRVSFVYGQQDFDKPGKSKDEIRAMVAESVGYPLDEITALRERVAHFESGAGIAHLQKLLAGEVATIAALRATIATLRATIATLEADHHKLALFHASGGTEVSWEDVDVIVSRALLANRVGQMDELKHEIRKTLSACECTVDDVAAAVRTFLASDEVVERHAVADFRAMNGSASDWAKCDDRLREEYRENARAALATAVGDGK</sequence>
<evidence type="ECO:0000313" key="2">
    <source>
        <dbReference type="Proteomes" id="UP000030907"/>
    </source>
</evidence>
<dbReference type="STRING" id="1515612.SKP52_02760"/>
<organism evidence="1 2">
    <name type="scientific">Sphingopyxis fribergensis</name>
    <dbReference type="NCBI Taxonomy" id="1515612"/>
    <lineage>
        <taxon>Bacteria</taxon>
        <taxon>Pseudomonadati</taxon>
        <taxon>Pseudomonadota</taxon>
        <taxon>Alphaproteobacteria</taxon>
        <taxon>Sphingomonadales</taxon>
        <taxon>Sphingomonadaceae</taxon>
        <taxon>Sphingopyxis</taxon>
    </lineage>
</organism>
<keyword evidence="2" id="KW-1185">Reference proteome</keyword>
<accession>A0A0A7PHQ5</accession>
<dbReference type="RefSeq" id="WP_148309006.1">
    <property type="nucleotide sequence ID" value="NZ_CP009122.1"/>
</dbReference>
<gene>
    <name evidence="1" type="ORF">SKP52_02760</name>
</gene>